<keyword evidence="8" id="KW-1185">Reference proteome</keyword>
<keyword evidence="3 6" id="KW-0812">Transmembrane</keyword>
<dbReference type="CDD" id="cd13128">
    <property type="entry name" value="MATE_Wzx_like"/>
    <property type="match status" value="1"/>
</dbReference>
<evidence type="ECO:0000256" key="5">
    <source>
        <dbReference type="ARBA" id="ARBA00023136"/>
    </source>
</evidence>
<feature type="transmembrane region" description="Helical" evidence="6">
    <location>
        <begin position="283"/>
        <end position="304"/>
    </location>
</feature>
<dbReference type="STRING" id="1194083.BN12_260008"/>
<feature type="transmembrane region" description="Helical" evidence="6">
    <location>
        <begin position="244"/>
        <end position="263"/>
    </location>
</feature>
<feature type="transmembrane region" description="Helical" evidence="6">
    <location>
        <begin position="376"/>
        <end position="394"/>
    </location>
</feature>
<dbReference type="Proteomes" id="UP000035721">
    <property type="component" value="Unassembled WGS sequence"/>
</dbReference>
<feature type="transmembrane region" description="Helical" evidence="6">
    <location>
        <begin position="415"/>
        <end position="432"/>
    </location>
</feature>
<comment type="caution">
    <text evidence="7">The sequence shown here is derived from an EMBL/GenBank/DDBJ whole genome shotgun (WGS) entry which is preliminary data.</text>
</comment>
<reference evidence="7 8" key="1">
    <citation type="journal article" date="2013" name="ISME J.">
        <title>A metabolic model for members of the genus Tetrasphaera involved in enhanced biological phosphorus removal.</title>
        <authorList>
            <person name="Kristiansen R."/>
            <person name="Nguyen H.T.T."/>
            <person name="Saunders A.M."/>
            <person name="Nielsen J.L."/>
            <person name="Wimmer R."/>
            <person name="Le V.Q."/>
            <person name="McIlroy S.J."/>
            <person name="Petrovski S."/>
            <person name="Seviour R.J."/>
            <person name="Calteau A."/>
            <person name="Nielsen K.L."/>
            <person name="Nielsen P.H."/>
        </authorList>
    </citation>
    <scope>NUCLEOTIDE SEQUENCE [LARGE SCALE GENOMIC DNA]</scope>
    <source>
        <strain evidence="7 8">T1-X7</strain>
    </source>
</reference>
<name>A0A077M1V0_9MICO</name>
<feature type="transmembrane region" description="Helical" evidence="6">
    <location>
        <begin position="147"/>
        <end position="164"/>
    </location>
</feature>
<evidence type="ECO:0000256" key="2">
    <source>
        <dbReference type="ARBA" id="ARBA00022475"/>
    </source>
</evidence>
<keyword evidence="4 6" id="KW-1133">Transmembrane helix</keyword>
<organism evidence="7 8">
    <name type="scientific">Nostocoides japonicum T1-X7</name>
    <dbReference type="NCBI Taxonomy" id="1194083"/>
    <lineage>
        <taxon>Bacteria</taxon>
        <taxon>Bacillati</taxon>
        <taxon>Actinomycetota</taxon>
        <taxon>Actinomycetes</taxon>
        <taxon>Micrococcales</taxon>
        <taxon>Intrasporangiaceae</taxon>
        <taxon>Nostocoides</taxon>
    </lineage>
</organism>
<dbReference type="EMBL" id="CAJB01000179">
    <property type="protein sequence ID" value="CCH78160.1"/>
    <property type="molecule type" value="Genomic_DNA"/>
</dbReference>
<proteinExistence type="predicted"/>
<dbReference type="PANTHER" id="PTHR30250:SF11">
    <property type="entry name" value="O-ANTIGEN TRANSPORTER-RELATED"/>
    <property type="match status" value="1"/>
</dbReference>
<evidence type="ECO:0000256" key="3">
    <source>
        <dbReference type="ARBA" id="ARBA00022692"/>
    </source>
</evidence>
<evidence type="ECO:0000313" key="7">
    <source>
        <dbReference type="EMBL" id="CCH78160.1"/>
    </source>
</evidence>
<feature type="transmembrane region" description="Helical" evidence="6">
    <location>
        <begin position="28"/>
        <end position="51"/>
    </location>
</feature>
<feature type="transmembrane region" description="Helical" evidence="6">
    <location>
        <begin position="170"/>
        <end position="190"/>
    </location>
</feature>
<dbReference type="Pfam" id="PF01943">
    <property type="entry name" value="Polysacc_synt"/>
    <property type="match status" value="1"/>
</dbReference>
<feature type="transmembrane region" description="Helical" evidence="6">
    <location>
        <begin position="202"/>
        <end position="224"/>
    </location>
</feature>
<evidence type="ECO:0000256" key="6">
    <source>
        <dbReference type="SAM" id="Phobius"/>
    </source>
</evidence>
<feature type="transmembrane region" description="Helical" evidence="6">
    <location>
        <begin position="104"/>
        <end position="126"/>
    </location>
</feature>
<dbReference type="InterPro" id="IPR002797">
    <property type="entry name" value="Polysacc_synth"/>
</dbReference>
<feature type="transmembrane region" description="Helical" evidence="6">
    <location>
        <begin position="349"/>
        <end position="370"/>
    </location>
</feature>
<keyword evidence="5 6" id="KW-0472">Membrane</keyword>
<keyword evidence="2" id="KW-1003">Cell membrane</keyword>
<dbReference type="PANTHER" id="PTHR30250">
    <property type="entry name" value="PST FAMILY PREDICTED COLANIC ACID TRANSPORTER"/>
    <property type="match status" value="1"/>
</dbReference>
<evidence type="ECO:0000313" key="8">
    <source>
        <dbReference type="Proteomes" id="UP000035721"/>
    </source>
</evidence>
<gene>
    <name evidence="7" type="ORF">BN12_260008</name>
</gene>
<dbReference type="AlphaFoldDB" id="A0A077M1V0"/>
<evidence type="ECO:0000256" key="1">
    <source>
        <dbReference type="ARBA" id="ARBA00004651"/>
    </source>
</evidence>
<feature type="transmembrane region" description="Helical" evidence="6">
    <location>
        <begin position="438"/>
        <end position="459"/>
    </location>
</feature>
<dbReference type="InterPro" id="IPR050833">
    <property type="entry name" value="Poly_Biosynth_Transport"/>
</dbReference>
<evidence type="ECO:0000256" key="4">
    <source>
        <dbReference type="ARBA" id="ARBA00022989"/>
    </source>
</evidence>
<accession>A0A077M1V0</accession>
<dbReference type="GO" id="GO:0005886">
    <property type="term" value="C:plasma membrane"/>
    <property type="evidence" value="ECO:0007669"/>
    <property type="project" value="UniProtKB-SubCell"/>
</dbReference>
<feature type="transmembrane region" description="Helical" evidence="6">
    <location>
        <begin position="71"/>
        <end position="92"/>
    </location>
</feature>
<feature type="transmembrane region" description="Helical" evidence="6">
    <location>
        <begin position="310"/>
        <end position="328"/>
    </location>
</feature>
<comment type="subcellular location">
    <subcellularLocation>
        <location evidence="1">Cell membrane</location>
        <topology evidence="1">Multi-pass membrane protein</topology>
    </subcellularLocation>
</comment>
<sequence length="492" mass="51478">MGALCSQAALLLITVLIARFLSQQDVGRYALCFAMLTLLGLLSLAGFRAALTRFVAMYVADGDAGRIRGTVRLGMWISVVSSTILGLGMMVFSHQIAEVFHDPGLTTGVALSGLSLPASTISDAALSATQGWRTMRPFTLIGRIYEPVLRLALTLGALVAGFGLTGAFWALVIGAWSAAALALLALLKYVRRTGKQRPVYEVRPIFSFSMVSWGSSLATAGLLWADTLILGRLTTTEEVGVYTVATRLVTLAVFVMAPINAAFAPQIARLHHVGDNVRLGETYAAATAWIMRLSLPAFIVLIVFPTSLLGIFGSTYAAGAAVTVTLALGQLVNAGTGPCATVLNMSGKVALNMANNIVVLALNIGLNFILIPRMGILGAAIAWSGSLALVNVARVVQVQRLTGHTPFGRATMKEALAAAAAGAGALVVRLLIPDGLVQVVIGSLVAGGVFLAVTWALGLDEADRVMVQSLLRRRRGTRSGAPTRESSVGPAL</sequence>
<protein>
    <submittedName>
        <fullName evidence="7">Uncharacterized protein</fullName>
    </submittedName>
</protein>